<dbReference type="Pfam" id="PF00149">
    <property type="entry name" value="Metallophos"/>
    <property type="match status" value="1"/>
</dbReference>
<reference evidence="4" key="2">
    <citation type="submission" date="2021-04" db="EMBL/GenBank/DDBJ databases">
        <authorList>
            <person name="Gilroy R."/>
        </authorList>
    </citation>
    <scope>NUCLEOTIDE SEQUENCE</scope>
    <source>
        <strain evidence="4">CHK192-19661</strain>
    </source>
</reference>
<dbReference type="InterPro" id="IPR029052">
    <property type="entry name" value="Metallo-depent_PP-like"/>
</dbReference>
<evidence type="ECO:0000256" key="1">
    <source>
        <dbReference type="SAM" id="MobiDB-lite"/>
    </source>
</evidence>
<organism evidence="4 5">
    <name type="scientific">Candidatus Borkfalkia avicola</name>
    <dbReference type="NCBI Taxonomy" id="2838503"/>
    <lineage>
        <taxon>Bacteria</taxon>
        <taxon>Bacillati</taxon>
        <taxon>Bacillota</taxon>
        <taxon>Clostridia</taxon>
        <taxon>Christensenellales</taxon>
        <taxon>Christensenellaceae</taxon>
        <taxon>Candidatus Borkfalkia</taxon>
    </lineage>
</organism>
<protein>
    <submittedName>
        <fullName evidence="4">Metallophosphoesterase</fullName>
    </submittedName>
</protein>
<accession>A0A9D2D6B9</accession>
<evidence type="ECO:0000256" key="2">
    <source>
        <dbReference type="SAM" id="SignalP"/>
    </source>
</evidence>
<gene>
    <name evidence="4" type="ORF">H9726_02875</name>
</gene>
<dbReference type="InterPro" id="IPR051918">
    <property type="entry name" value="STPP_CPPED1"/>
</dbReference>
<reference evidence="4" key="1">
    <citation type="journal article" date="2021" name="PeerJ">
        <title>Extensive microbial diversity within the chicken gut microbiome revealed by metagenomics and culture.</title>
        <authorList>
            <person name="Gilroy R."/>
            <person name="Ravi A."/>
            <person name="Getino M."/>
            <person name="Pursley I."/>
            <person name="Horton D.L."/>
            <person name="Alikhan N.F."/>
            <person name="Baker D."/>
            <person name="Gharbi K."/>
            <person name="Hall N."/>
            <person name="Watson M."/>
            <person name="Adriaenssens E.M."/>
            <person name="Foster-Nyarko E."/>
            <person name="Jarju S."/>
            <person name="Secka A."/>
            <person name="Antonio M."/>
            <person name="Oren A."/>
            <person name="Chaudhuri R.R."/>
            <person name="La Ragione R."/>
            <person name="Hildebrand F."/>
            <person name="Pallen M.J."/>
        </authorList>
    </citation>
    <scope>NUCLEOTIDE SEQUENCE</scope>
    <source>
        <strain evidence="4">CHK192-19661</strain>
    </source>
</reference>
<feature type="domain" description="Calcineurin-like phosphoesterase" evidence="3">
    <location>
        <begin position="403"/>
        <end position="629"/>
    </location>
</feature>
<dbReference type="GO" id="GO:0016787">
    <property type="term" value="F:hydrolase activity"/>
    <property type="evidence" value="ECO:0007669"/>
    <property type="project" value="InterPro"/>
</dbReference>
<dbReference type="PROSITE" id="PS51257">
    <property type="entry name" value="PROKAR_LIPOPROTEIN"/>
    <property type="match status" value="1"/>
</dbReference>
<evidence type="ECO:0000313" key="4">
    <source>
        <dbReference type="EMBL" id="HIZ09413.1"/>
    </source>
</evidence>
<dbReference type="PANTHER" id="PTHR43143">
    <property type="entry name" value="METALLOPHOSPHOESTERASE, CALCINEURIN SUPERFAMILY"/>
    <property type="match status" value="1"/>
</dbReference>
<sequence length="703" mass="76596">MAKLAKRFVFVFLTALLACTLLLGGCAPAGSAGRREGGSDTMKQEVTGSAGLSEAEETAPEETAPPEEDMSDDVQQGGGEAELPVPEGTRRYLRTDKEIYQADTQKIYVSAGGSADGWVGIWAAGADVQSSEPEASATLRELGGVRWCVPASDLGEGEYKVVLFDGEGTSRQKNSCSVTVVGNAVYTNKEEYFQNEEIVVMPYGDVGSWVGMFRKEDTPSAAACLGRFDFNVNSASGSGLGYIMQEAGNAPDFLSPGEYKLVVFTETDNYESAAAQTEFTVVGGEAGEAAPPVSVLFNIDSLDAGVASGTVMLSFNKNKFNASEVVAYWADDEGVLEEFAAFGGQRVTGTVMRYYALEQVYIPEGATNLRFYGRNVNGQGSSYYRLDLPAGCNYERGEALSVFALLSDIHIDAAVPANSENFQKALRDIVAVAPENDGVFVVGDVTNDGKATEWALTEQLVAEVEEEKSADLSMYYMIGNHDFYQCYTDGGRPGLTFAEAMEPYRELMGITDEDPNVTYYSRQVNGVYHIVLGTEERDGNWVDARISDTQLAWLEEQLEIAEAADPDMPVFVYLHQPMTDTTAGTLPGQGWDHVRTWDEQTQSWVNDVQPIRDILAAHPQAFFINGHNHRDLNNTYRIAYFASSELPNNIVQTGGTAYLSDTWGSSEGHQGWYVYVYGSEVLFLGREYTTGKWLPGACLLFSV</sequence>
<name>A0A9D2D6B9_9FIRM</name>
<evidence type="ECO:0000259" key="3">
    <source>
        <dbReference type="Pfam" id="PF00149"/>
    </source>
</evidence>
<feature type="chain" id="PRO_5038636111" evidence="2">
    <location>
        <begin position="32"/>
        <end position="703"/>
    </location>
</feature>
<dbReference type="AlphaFoldDB" id="A0A9D2D6B9"/>
<dbReference type="SUPFAM" id="SSF56300">
    <property type="entry name" value="Metallo-dependent phosphatases"/>
    <property type="match status" value="1"/>
</dbReference>
<dbReference type="Gene3D" id="3.60.21.10">
    <property type="match status" value="1"/>
</dbReference>
<proteinExistence type="predicted"/>
<dbReference type="PANTHER" id="PTHR43143:SF1">
    <property type="entry name" value="SERINE_THREONINE-PROTEIN PHOSPHATASE CPPED1"/>
    <property type="match status" value="1"/>
</dbReference>
<dbReference type="InterPro" id="IPR004843">
    <property type="entry name" value="Calcineurin-like_PHP"/>
</dbReference>
<keyword evidence="2" id="KW-0732">Signal</keyword>
<evidence type="ECO:0000313" key="5">
    <source>
        <dbReference type="Proteomes" id="UP000824025"/>
    </source>
</evidence>
<dbReference type="EMBL" id="DXCF01000015">
    <property type="protein sequence ID" value="HIZ09413.1"/>
    <property type="molecule type" value="Genomic_DNA"/>
</dbReference>
<feature type="region of interest" description="Disordered" evidence="1">
    <location>
        <begin position="30"/>
        <end position="90"/>
    </location>
</feature>
<dbReference type="Proteomes" id="UP000824025">
    <property type="component" value="Unassembled WGS sequence"/>
</dbReference>
<feature type="signal peptide" evidence="2">
    <location>
        <begin position="1"/>
        <end position="31"/>
    </location>
</feature>
<feature type="compositionally biased region" description="Acidic residues" evidence="1">
    <location>
        <begin position="54"/>
        <end position="72"/>
    </location>
</feature>
<comment type="caution">
    <text evidence="4">The sequence shown here is derived from an EMBL/GenBank/DDBJ whole genome shotgun (WGS) entry which is preliminary data.</text>
</comment>